<keyword evidence="4" id="KW-1185">Reference proteome</keyword>
<proteinExistence type="predicted"/>
<dbReference type="AlphaFoldDB" id="A0A517SUX3"/>
<name>A0A517SUX3_9BACT</name>
<feature type="region of interest" description="Disordered" evidence="1">
    <location>
        <begin position="374"/>
        <end position="398"/>
    </location>
</feature>
<reference evidence="3 4" key="1">
    <citation type="submission" date="2019-02" db="EMBL/GenBank/DDBJ databases">
        <title>Deep-cultivation of Planctomycetes and their phenomic and genomic characterization uncovers novel biology.</title>
        <authorList>
            <person name="Wiegand S."/>
            <person name="Jogler M."/>
            <person name="Boedeker C."/>
            <person name="Pinto D."/>
            <person name="Vollmers J."/>
            <person name="Rivas-Marin E."/>
            <person name="Kohn T."/>
            <person name="Peeters S.H."/>
            <person name="Heuer A."/>
            <person name="Rast P."/>
            <person name="Oberbeckmann S."/>
            <person name="Bunk B."/>
            <person name="Jeske O."/>
            <person name="Meyerdierks A."/>
            <person name="Storesund J.E."/>
            <person name="Kallscheuer N."/>
            <person name="Luecker S."/>
            <person name="Lage O.M."/>
            <person name="Pohl T."/>
            <person name="Merkel B.J."/>
            <person name="Hornburger P."/>
            <person name="Mueller R.-W."/>
            <person name="Bruemmer F."/>
            <person name="Labrenz M."/>
            <person name="Spormann A.M."/>
            <person name="Op den Camp H."/>
            <person name="Overmann J."/>
            <person name="Amann R."/>
            <person name="Jetten M.S.M."/>
            <person name="Mascher T."/>
            <person name="Medema M.H."/>
            <person name="Devos D.P."/>
            <person name="Kaster A.-K."/>
            <person name="Ovreas L."/>
            <person name="Rohde M."/>
            <person name="Galperin M.Y."/>
            <person name="Jogler C."/>
        </authorList>
    </citation>
    <scope>NUCLEOTIDE SEQUENCE [LARGE SCALE GENOMIC DNA]</scope>
    <source>
        <strain evidence="3 4">SV_7m_r</strain>
    </source>
</reference>
<dbReference type="Pfam" id="PF07963">
    <property type="entry name" value="N_methyl"/>
    <property type="match status" value="1"/>
</dbReference>
<dbReference type="PANTHER" id="PTHR30093:SF2">
    <property type="entry name" value="TYPE II SECRETION SYSTEM PROTEIN H"/>
    <property type="match status" value="1"/>
</dbReference>
<dbReference type="InterPro" id="IPR012902">
    <property type="entry name" value="N_methyl_site"/>
</dbReference>
<dbReference type="Pfam" id="PF07596">
    <property type="entry name" value="SBP_bac_10"/>
    <property type="match status" value="1"/>
</dbReference>
<sequence>MFSKQQRQAFTLVELLVVIAIIGILVGLLLPAVQAAREAARRMSCGNNFHQIGLALHNYETAFKQLPTEQGGTWSDGNTPANMNNRLDLSIFVGLLPYMEQQPLWEKIRNPSIYNGVQYPAMGPAGWIGAYEPWVTEIPALRCPSDPGSGLPAFGRTNYAACMGDSVDFMNNGKVQISQGAIRRPTQTWVVNRANAANRGVFVPRTTSRMRDILDGTSNTIICGEIATDLGDRDARTLASWRNGGNAVRNNPLICEAQLSPERPQFWSNGSDGGTAPQLPGAAQGRGMRWAHAVTVYTECNTIRPPNKELCLQGGDTSGIDSPGNATMSSRHSGGAHILLADGAVTFITDSIEAGDQTIQNVWLNGTGPSTVGSESPYGLWGSLGTKNGRETIQEDFN</sequence>
<evidence type="ECO:0000256" key="1">
    <source>
        <dbReference type="SAM" id="MobiDB-lite"/>
    </source>
</evidence>
<organism evidence="3 4">
    <name type="scientific">Stieleria bergensis</name>
    <dbReference type="NCBI Taxonomy" id="2528025"/>
    <lineage>
        <taxon>Bacteria</taxon>
        <taxon>Pseudomonadati</taxon>
        <taxon>Planctomycetota</taxon>
        <taxon>Planctomycetia</taxon>
        <taxon>Pirellulales</taxon>
        <taxon>Pirellulaceae</taxon>
        <taxon>Stieleria</taxon>
    </lineage>
</organism>
<accession>A0A517SUX3</accession>
<evidence type="ECO:0000313" key="3">
    <source>
        <dbReference type="EMBL" id="QDT59903.1"/>
    </source>
</evidence>
<dbReference type="Proteomes" id="UP000315003">
    <property type="component" value="Chromosome"/>
</dbReference>
<evidence type="ECO:0000313" key="4">
    <source>
        <dbReference type="Proteomes" id="UP000315003"/>
    </source>
</evidence>
<dbReference type="OrthoDB" id="241541at2"/>
<dbReference type="Gene3D" id="3.30.700.10">
    <property type="entry name" value="Glycoprotein, Type 4 Pilin"/>
    <property type="match status" value="1"/>
</dbReference>
<feature type="domain" description="DUF1559" evidence="2">
    <location>
        <begin position="34"/>
        <end position="354"/>
    </location>
</feature>
<dbReference type="NCBIfam" id="TIGR02532">
    <property type="entry name" value="IV_pilin_GFxxxE"/>
    <property type="match status" value="1"/>
</dbReference>
<evidence type="ECO:0000259" key="2">
    <source>
        <dbReference type="Pfam" id="PF07596"/>
    </source>
</evidence>
<dbReference type="SUPFAM" id="SSF54523">
    <property type="entry name" value="Pili subunits"/>
    <property type="match status" value="1"/>
</dbReference>
<dbReference type="EMBL" id="CP036272">
    <property type="protein sequence ID" value="QDT59903.1"/>
    <property type="molecule type" value="Genomic_DNA"/>
</dbReference>
<dbReference type="InterPro" id="IPR045584">
    <property type="entry name" value="Pilin-like"/>
</dbReference>
<dbReference type="NCBIfam" id="TIGR04294">
    <property type="entry name" value="pre_pil_HX9DG"/>
    <property type="match status" value="1"/>
</dbReference>
<protein>
    <recommendedName>
        <fullName evidence="2">DUF1559 domain-containing protein</fullName>
    </recommendedName>
</protein>
<dbReference type="InterPro" id="IPR011453">
    <property type="entry name" value="DUF1559"/>
</dbReference>
<dbReference type="PANTHER" id="PTHR30093">
    <property type="entry name" value="GENERAL SECRETION PATHWAY PROTEIN G"/>
    <property type="match status" value="1"/>
</dbReference>
<dbReference type="InterPro" id="IPR027558">
    <property type="entry name" value="Pre_pil_HX9DG_C"/>
</dbReference>
<gene>
    <name evidence="3" type="ORF">SV7mr_24160</name>
</gene>
<dbReference type="RefSeq" id="WP_145272060.1">
    <property type="nucleotide sequence ID" value="NZ_CP036272.1"/>
</dbReference>
<feature type="compositionally biased region" description="Basic and acidic residues" evidence="1">
    <location>
        <begin position="388"/>
        <end position="398"/>
    </location>
</feature>